<accession>A0A6M5UFT8</accession>
<name>A0A6M5UFT8_9MICO</name>
<dbReference type="CDD" id="cd00882">
    <property type="entry name" value="Ras_like_GTPase"/>
    <property type="match status" value="1"/>
</dbReference>
<proteinExistence type="predicted"/>
<reference evidence="3" key="1">
    <citation type="journal article" date="2022" name="Int. J. Syst. Evol. Microbiol.">
        <title>Cellulosimicrobium protaetiae sp. nov., isolated from the gut of the larva of Protaetia brevitarsis seulensis.</title>
        <authorList>
            <person name="Le Han H."/>
            <person name="Nguyen T.T.H."/>
            <person name="Li Z."/>
            <person name="Shin N.R."/>
            <person name="Kim S.G."/>
        </authorList>
    </citation>
    <scope>NUCLEOTIDE SEQUENCE [LARGE SCALE GENOMIC DNA]</scope>
    <source>
        <strain evidence="3">BI34</strain>
    </source>
</reference>
<dbReference type="Pfam" id="PF01926">
    <property type="entry name" value="MMR_HSR1"/>
    <property type="match status" value="1"/>
</dbReference>
<dbReference type="OrthoDB" id="9255830at2"/>
<dbReference type="KEGG" id="cprt:FIC82_003950"/>
<sequence>MSESDIADEFLRQWQEAQEQYAEMGDPSAARAHEAFRLDDVADLSEDDAAEHLADGWEKLHEVVPRFNLAVLGNTGAGKSSLVNAIFGEVRAEVGVGAPVTQEVKPHDNEAGTLRLYDFPGFELGKHGRDPVSIIKDDLTAIQKGPEEDRIHLAWFCWDQGTRRVEDAHLKAIAELASRNIPVIGVVTKVRDDEMEDILEFGRWIWNNVDGLWMRHDGKPALCFTRSRTPSAGLLKLLDETRAAADATFRDAIDAAQKLDAEKKRRAARGLIAAAAASAAGAAAIPVPVATAAVLAPIQLGMMGQVARMYGLSLKGVLGGGTALFQLALQLTGRAAAASLVKAIPGVGSVINAAVASAWTYAAGEAWLFLCDRIASGKIDPDKIGPLLSYLKPIIMVVLESKLKGMRSTASGASAASSK</sequence>
<evidence type="ECO:0000259" key="1">
    <source>
        <dbReference type="Pfam" id="PF01926"/>
    </source>
</evidence>
<dbReference type="InterPro" id="IPR006073">
    <property type="entry name" value="GTP-bd"/>
</dbReference>
<dbReference type="EMBL" id="CP052757">
    <property type="protein sequence ID" value="QJW35479.1"/>
    <property type="molecule type" value="Genomic_DNA"/>
</dbReference>
<dbReference type="RefSeq" id="WP_154797647.1">
    <property type="nucleotide sequence ID" value="NZ_CP052757.1"/>
</dbReference>
<dbReference type="InterPro" id="IPR027417">
    <property type="entry name" value="P-loop_NTPase"/>
</dbReference>
<organism evidence="2 3">
    <name type="scientific">Cellulosimicrobium protaetiae</name>
    <dbReference type="NCBI Taxonomy" id="2587808"/>
    <lineage>
        <taxon>Bacteria</taxon>
        <taxon>Bacillati</taxon>
        <taxon>Actinomycetota</taxon>
        <taxon>Actinomycetes</taxon>
        <taxon>Micrococcales</taxon>
        <taxon>Promicromonosporaceae</taxon>
        <taxon>Cellulosimicrobium</taxon>
    </lineage>
</organism>
<gene>
    <name evidence="2" type="ORF">FIC82_003950</name>
</gene>
<evidence type="ECO:0000313" key="3">
    <source>
        <dbReference type="Proteomes" id="UP000451354"/>
    </source>
</evidence>
<dbReference type="GO" id="GO:0005525">
    <property type="term" value="F:GTP binding"/>
    <property type="evidence" value="ECO:0007669"/>
    <property type="project" value="InterPro"/>
</dbReference>
<dbReference type="Gene3D" id="3.40.50.300">
    <property type="entry name" value="P-loop containing nucleotide triphosphate hydrolases"/>
    <property type="match status" value="1"/>
</dbReference>
<protein>
    <submittedName>
        <fullName evidence="2">GTPase</fullName>
    </submittedName>
</protein>
<dbReference type="Proteomes" id="UP000451354">
    <property type="component" value="Chromosome"/>
</dbReference>
<keyword evidence="3" id="KW-1185">Reference proteome</keyword>
<dbReference type="SUPFAM" id="SSF52540">
    <property type="entry name" value="P-loop containing nucleoside triphosphate hydrolases"/>
    <property type="match status" value="1"/>
</dbReference>
<dbReference type="AlphaFoldDB" id="A0A6M5UFT8"/>
<evidence type="ECO:0000313" key="2">
    <source>
        <dbReference type="EMBL" id="QJW35479.1"/>
    </source>
</evidence>
<feature type="domain" description="G" evidence="1">
    <location>
        <begin position="69"/>
        <end position="189"/>
    </location>
</feature>